<dbReference type="EMBL" id="QXDF01000001">
    <property type="protein sequence ID" value="RIA55756.1"/>
    <property type="molecule type" value="Genomic_DNA"/>
</dbReference>
<gene>
    <name evidence="1" type="ORF">BXY53_0832</name>
</gene>
<reference evidence="1 2" key="1">
    <citation type="submission" date="2018-08" db="EMBL/GenBank/DDBJ databases">
        <title>Genomic Encyclopedia of Archaeal and Bacterial Type Strains, Phase II (KMG-II): from individual species to whole genera.</title>
        <authorList>
            <person name="Goeker M."/>
        </authorList>
    </citation>
    <scope>NUCLEOTIDE SEQUENCE [LARGE SCALE GENOMIC DNA]</scope>
    <source>
        <strain evidence="1 2">DSM 5002</strain>
    </source>
</reference>
<evidence type="ECO:0000313" key="2">
    <source>
        <dbReference type="Proteomes" id="UP000266273"/>
    </source>
</evidence>
<sequence length="169" mass="18155">MVSGGPVFDLPSAEVAHRSAQRLRLRFPRQRGDADFFTKLERSALGVEGVLTATGRPATGSLIIRHKSDFDTLAERLRDAGVCNIRPGPEDHRPEVEAHHLSDDLDSRLYQVSGGQLDLRAVGAFALVLMGILQIARGRVAVPATTALWYGLTLLLANGRGAPPPGNGE</sequence>
<proteinExistence type="predicted"/>
<keyword evidence="2" id="KW-1185">Reference proteome</keyword>
<dbReference type="Proteomes" id="UP000266273">
    <property type="component" value="Unassembled WGS sequence"/>
</dbReference>
<organism evidence="1 2">
    <name type="scientific">Dichotomicrobium thermohalophilum</name>
    <dbReference type="NCBI Taxonomy" id="933063"/>
    <lineage>
        <taxon>Bacteria</taxon>
        <taxon>Pseudomonadati</taxon>
        <taxon>Pseudomonadota</taxon>
        <taxon>Alphaproteobacteria</taxon>
        <taxon>Hyphomicrobiales</taxon>
        <taxon>Hyphomicrobiaceae</taxon>
        <taxon>Dichotomicrobium</taxon>
    </lineage>
</organism>
<comment type="caution">
    <text evidence="1">The sequence shown here is derived from an EMBL/GenBank/DDBJ whole genome shotgun (WGS) entry which is preliminary data.</text>
</comment>
<accession>A0A397Q313</accession>
<name>A0A397Q313_9HYPH</name>
<evidence type="ECO:0000313" key="1">
    <source>
        <dbReference type="EMBL" id="RIA55756.1"/>
    </source>
</evidence>
<protein>
    <submittedName>
        <fullName evidence="1">Uncharacterized protein</fullName>
    </submittedName>
</protein>
<dbReference type="AlphaFoldDB" id="A0A397Q313"/>